<dbReference type="Gramene" id="mRNA:HanXRQr2_Chr02g0079531">
    <property type="protein sequence ID" value="mRNA:HanXRQr2_Chr02g0079531"/>
    <property type="gene ID" value="HanXRQr2_Chr02g0079531"/>
</dbReference>
<sequence>MIIYSCQYHPDVNKDSQASEVFKSVHLAYETDGPCGLRKIWIWSLVFLKYTDGPSGLHFVTHLVPNFAKTARDSDGPVSVLSGQIPKSVGLFGPGRYNQFFRPSVILVLVLIK</sequence>
<dbReference type="Proteomes" id="UP000215914">
    <property type="component" value="Unassembled WGS sequence"/>
</dbReference>
<dbReference type="EMBL" id="MNCJ02000317">
    <property type="protein sequence ID" value="KAF5819607.1"/>
    <property type="molecule type" value="Genomic_DNA"/>
</dbReference>
<reference evidence="1" key="1">
    <citation type="journal article" date="2017" name="Nature">
        <title>The sunflower genome provides insights into oil metabolism, flowering and Asterid evolution.</title>
        <authorList>
            <person name="Badouin H."/>
            <person name="Gouzy J."/>
            <person name="Grassa C.J."/>
            <person name="Murat F."/>
            <person name="Staton S.E."/>
            <person name="Cottret L."/>
            <person name="Lelandais-Briere C."/>
            <person name="Owens G.L."/>
            <person name="Carrere S."/>
            <person name="Mayjonade B."/>
            <person name="Legrand L."/>
            <person name="Gill N."/>
            <person name="Kane N.C."/>
            <person name="Bowers J.E."/>
            <person name="Hubner S."/>
            <person name="Bellec A."/>
            <person name="Berard A."/>
            <person name="Berges H."/>
            <person name="Blanchet N."/>
            <person name="Boniface M.C."/>
            <person name="Brunel D."/>
            <person name="Catrice O."/>
            <person name="Chaidir N."/>
            <person name="Claudel C."/>
            <person name="Donnadieu C."/>
            <person name="Faraut T."/>
            <person name="Fievet G."/>
            <person name="Helmstetter N."/>
            <person name="King M."/>
            <person name="Knapp S.J."/>
            <person name="Lai Z."/>
            <person name="Le Paslier M.C."/>
            <person name="Lippi Y."/>
            <person name="Lorenzon L."/>
            <person name="Mandel J.R."/>
            <person name="Marage G."/>
            <person name="Marchand G."/>
            <person name="Marquand E."/>
            <person name="Bret-Mestries E."/>
            <person name="Morien E."/>
            <person name="Nambeesan S."/>
            <person name="Nguyen T."/>
            <person name="Pegot-Espagnet P."/>
            <person name="Pouilly N."/>
            <person name="Raftis F."/>
            <person name="Sallet E."/>
            <person name="Schiex T."/>
            <person name="Thomas J."/>
            <person name="Vandecasteele C."/>
            <person name="Vares D."/>
            <person name="Vear F."/>
            <person name="Vautrin S."/>
            <person name="Crespi M."/>
            <person name="Mangin B."/>
            <person name="Burke J.M."/>
            <person name="Salse J."/>
            <person name="Munos S."/>
            <person name="Vincourt P."/>
            <person name="Rieseberg L.H."/>
            <person name="Langlade N.B."/>
        </authorList>
    </citation>
    <scope>NUCLEOTIDE SEQUENCE</scope>
    <source>
        <tissue evidence="1">Leaves</tissue>
    </source>
</reference>
<dbReference type="AlphaFoldDB" id="A0A9K3P000"/>
<evidence type="ECO:0000313" key="2">
    <source>
        <dbReference type="Proteomes" id="UP000215914"/>
    </source>
</evidence>
<name>A0A9K3P000_HELAN</name>
<protein>
    <submittedName>
        <fullName evidence="1">Chaperone J-domain superfamily</fullName>
    </submittedName>
</protein>
<proteinExistence type="predicted"/>
<reference evidence="1" key="2">
    <citation type="submission" date="2020-06" db="EMBL/GenBank/DDBJ databases">
        <title>Helianthus annuus Genome sequencing and assembly Release 2.</title>
        <authorList>
            <person name="Gouzy J."/>
            <person name="Langlade N."/>
            <person name="Munos S."/>
        </authorList>
    </citation>
    <scope>NUCLEOTIDE SEQUENCE</scope>
    <source>
        <tissue evidence="1">Leaves</tissue>
    </source>
</reference>
<accession>A0A9K3P000</accession>
<evidence type="ECO:0000313" key="1">
    <source>
        <dbReference type="EMBL" id="KAF5819607.1"/>
    </source>
</evidence>
<dbReference type="InterPro" id="IPR036869">
    <property type="entry name" value="J_dom_sf"/>
</dbReference>
<dbReference type="SUPFAM" id="SSF46565">
    <property type="entry name" value="Chaperone J-domain"/>
    <property type="match status" value="1"/>
</dbReference>
<keyword evidence="2" id="KW-1185">Reference proteome</keyword>
<comment type="caution">
    <text evidence="1">The sequence shown here is derived from an EMBL/GenBank/DDBJ whole genome shotgun (WGS) entry which is preliminary data.</text>
</comment>
<gene>
    <name evidence="1" type="ORF">HanXRQr2_Chr02g0079531</name>
</gene>
<organism evidence="1 2">
    <name type="scientific">Helianthus annuus</name>
    <name type="common">Common sunflower</name>
    <dbReference type="NCBI Taxonomy" id="4232"/>
    <lineage>
        <taxon>Eukaryota</taxon>
        <taxon>Viridiplantae</taxon>
        <taxon>Streptophyta</taxon>
        <taxon>Embryophyta</taxon>
        <taxon>Tracheophyta</taxon>
        <taxon>Spermatophyta</taxon>
        <taxon>Magnoliopsida</taxon>
        <taxon>eudicotyledons</taxon>
        <taxon>Gunneridae</taxon>
        <taxon>Pentapetalae</taxon>
        <taxon>asterids</taxon>
        <taxon>campanulids</taxon>
        <taxon>Asterales</taxon>
        <taxon>Asteraceae</taxon>
        <taxon>Asteroideae</taxon>
        <taxon>Heliantheae alliance</taxon>
        <taxon>Heliantheae</taxon>
        <taxon>Helianthus</taxon>
    </lineage>
</organism>